<name>A0AAD5VV89_9AGAR</name>
<dbReference type="SUPFAM" id="SSF55729">
    <property type="entry name" value="Acyl-CoA N-acyltransferases (Nat)"/>
    <property type="match status" value="1"/>
</dbReference>
<dbReference type="Proteomes" id="UP001213000">
    <property type="component" value="Unassembled WGS sequence"/>
</dbReference>
<dbReference type="InterPro" id="IPR000182">
    <property type="entry name" value="GNAT_dom"/>
</dbReference>
<evidence type="ECO:0000313" key="2">
    <source>
        <dbReference type="EMBL" id="KAJ3569665.1"/>
    </source>
</evidence>
<comment type="caution">
    <text evidence="2">The sequence shown here is derived from an EMBL/GenBank/DDBJ whole genome shotgun (WGS) entry which is preliminary data.</text>
</comment>
<dbReference type="PANTHER" id="PTHR43441">
    <property type="entry name" value="RIBOSOMAL-PROTEIN-SERINE ACETYLTRANSFERASE"/>
    <property type="match status" value="1"/>
</dbReference>
<dbReference type="InterPro" id="IPR051908">
    <property type="entry name" value="Ribosomal_N-acetyltransferase"/>
</dbReference>
<sequence>MATAGYDFNFCFPVPSTLENDRVKLIPFEPTKHAQAFVEAALPYPDVFRYIAAVGPYNTTEELLSAFYHPIAQNDPGFVLFLLIDKTKPASITRGIDGEEGAIAGHLAYMTSSAPNLATEIGYIIILPPFQRTHVTSNAVGLMMHYALDLPDRGGLGLRRVFWQANELNIPSRRLAERMGFRFEGILRWDRMLAPHKKAFGNGVEVRDGDPKGKEYAGRNTVTLSHCWDDWEDGGRDKVDAVMARLT</sequence>
<keyword evidence="3" id="KW-1185">Reference proteome</keyword>
<organism evidence="2 3">
    <name type="scientific">Leucocoprinus birnbaumii</name>
    <dbReference type="NCBI Taxonomy" id="56174"/>
    <lineage>
        <taxon>Eukaryota</taxon>
        <taxon>Fungi</taxon>
        <taxon>Dikarya</taxon>
        <taxon>Basidiomycota</taxon>
        <taxon>Agaricomycotina</taxon>
        <taxon>Agaricomycetes</taxon>
        <taxon>Agaricomycetidae</taxon>
        <taxon>Agaricales</taxon>
        <taxon>Agaricineae</taxon>
        <taxon>Agaricaceae</taxon>
        <taxon>Leucocoprinus</taxon>
    </lineage>
</organism>
<proteinExistence type="predicted"/>
<gene>
    <name evidence="2" type="ORF">NP233_g4902</name>
</gene>
<dbReference type="Gene3D" id="3.40.630.30">
    <property type="match status" value="1"/>
</dbReference>
<dbReference type="AlphaFoldDB" id="A0AAD5VV89"/>
<dbReference type="PROSITE" id="PS51186">
    <property type="entry name" value="GNAT"/>
    <property type="match status" value="1"/>
</dbReference>
<dbReference type="GO" id="GO:1990189">
    <property type="term" value="F:protein N-terminal-serine acetyltransferase activity"/>
    <property type="evidence" value="ECO:0007669"/>
    <property type="project" value="TreeGrafter"/>
</dbReference>
<dbReference type="PANTHER" id="PTHR43441:SF5">
    <property type="entry name" value="FAMILY ACETYLTRANSFERASE, PUTATIVE-RELATED"/>
    <property type="match status" value="1"/>
</dbReference>
<dbReference type="Pfam" id="PF13302">
    <property type="entry name" value="Acetyltransf_3"/>
    <property type="match status" value="1"/>
</dbReference>
<reference evidence="2" key="1">
    <citation type="submission" date="2022-07" db="EMBL/GenBank/DDBJ databases">
        <title>Genome Sequence of Leucocoprinus birnbaumii.</title>
        <authorList>
            <person name="Buettner E."/>
        </authorList>
    </citation>
    <scope>NUCLEOTIDE SEQUENCE</scope>
    <source>
        <strain evidence="2">VT141</strain>
    </source>
</reference>
<dbReference type="InterPro" id="IPR016181">
    <property type="entry name" value="Acyl_CoA_acyltransferase"/>
</dbReference>
<feature type="domain" description="N-acetyltransferase" evidence="1">
    <location>
        <begin position="52"/>
        <end position="207"/>
    </location>
</feature>
<accession>A0AAD5VV89</accession>
<evidence type="ECO:0000313" key="3">
    <source>
        <dbReference type="Proteomes" id="UP001213000"/>
    </source>
</evidence>
<evidence type="ECO:0000259" key="1">
    <source>
        <dbReference type="PROSITE" id="PS51186"/>
    </source>
</evidence>
<protein>
    <recommendedName>
        <fullName evidence="1">N-acetyltransferase domain-containing protein</fullName>
    </recommendedName>
</protein>
<dbReference type="EMBL" id="JANIEX010000276">
    <property type="protein sequence ID" value="KAJ3569665.1"/>
    <property type="molecule type" value="Genomic_DNA"/>
</dbReference>
<dbReference type="GO" id="GO:0008999">
    <property type="term" value="F:protein-N-terminal-alanine acetyltransferase activity"/>
    <property type="evidence" value="ECO:0007669"/>
    <property type="project" value="TreeGrafter"/>
</dbReference>